<organism evidence="1 2">
    <name type="scientific">Hygrophoropsis aurantiaca</name>
    <dbReference type="NCBI Taxonomy" id="72124"/>
    <lineage>
        <taxon>Eukaryota</taxon>
        <taxon>Fungi</taxon>
        <taxon>Dikarya</taxon>
        <taxon>Basidiomycota</taxon>
        <taxon>Agaricomycotina</taxon>
        <taxon>Agaricomycetes</taxon>
        <taxon>Agaricomycetidae</taxon>
        <taxon>Boletales</taxon>
        <taxon>Coniophorineae</taxon>
        <taxon>Hygrophoropsidaceae</taxon>
        <taxon>Hygrophoropsis</taxon>
    </lineage>
</organism>
<proteinExistence type="predicted"/>
<protein>
    <submittedName>
        <fullName evidence="1">Uncharacterized protein</fullName>
    </submittedName>
</protein>
<evidence type="ECO:0000313" key="2">
    <source>
        <dbReference type="Proteomes" id="UP000790377"/>
    </source>
</evidence>
<dbReference type="EMBL" id="MU267589">
    <property type="protein sequence ID" value="KAH7916773.1"/>
    <property type="molecule type" value="Genomic_DNA"/>
</dbReference>
<comment type="caution">
    <text evidence="1">The sequence shown here is derived from an EMBL/GenBank/DDBJ whole genome shotgun (WGS) entry which is preliminary data.</text>
</comment>
<name>A0ACB8AV88_9AGAM</name>
<gene>
    <name evidence="1" type="ORF">BJ138DRAFT_12151</name>
</gene>
<sequence>MTSTFQAYPTYGTYQAPYPTISYPPSQTQSPSHYPPQYPPLPTSNPYQPLYNFQPKAPTPSPEPRSAEPDIPAISPEIASKAIQCLILAQLKQSKFEGIGSSALQRFEVEVVAFIHKLHDRAQEFANLANRATPIAKDLLVACDECDVKPKDLHRVAVDYTKNSASTTRVPELIFLPPPPRQPSPELLPSDDEGAPPVVPVTLRVLPPQFPALPPKHTYLRTPASPPKKAALPSLEKKLKTAGLVQESLKNLLLATEENLGQEDGELLGHIVNWEASTYPRKRWRVGS</sequence>
<keyword evidence="2" id="KW-1185">Reference proteome</keyword>
<evidence type="ECO:0000313" key="1">
    <source>
        <dbReference type="EMBL" id="KAH7916773.1"/>
    </source>
</evidence>
<reference evidence="1" key="1">
    <citation type="journal article" date="2021" name="New Phytol.">
        <title>Evolutionary innovations through gain and loss of genes in the ectomycorrhizal Boletales.</title>
        <authorList>
            <person name="Wu G."/>
            <person name="Miyauchi S."/>
            <person name="Morin E."/>
            <person name="Kuo A."/>
            <person name="Drula E."/>
            <person name="Varga T."/>
            <person name="Kohler A."/>
            <person name="Feng B."/>
            <person name="Cao Y."/>
            <person name="Lipzen A."/>
            <person name="Daum C."/>
            <person name="Hundley H."/>
            <person name="Pangilinan J."/>
            <person name="Johnson J."/>
            <person name="Barry K."/>
            <person name="LaButti K."/>
            <person name="Ng V."/>
            <person name="Ahrendt S."/>
            <person name="Min B."/>
            <person name="Choi I.G."/>
            <person name="Park H."/>
            <person name="Plett J.M."/>
            <person name="Magnuson J."/>
            <person name="Spatafora J.W."/>
            <person name="Nagy L.G."/>
            <person name="Henrissat B."/>
            <person name="Grigoriev I.V."/>
            <person name="Yang Z.L."/>
            <person name="Xu J."/>
            <person name="Martin F.M."/>
        </authorList>
    </citation>
    <scope>NUCLEOTIDE SEQUENCE</scope>
    <source>
        <strain evidence="1">ATCC 28755</strain>
    </source>
</reference>
<dbReference type="Proteomes" id="UP000790377">
    <property type="component" value="Unassembled WGS sequence"/>
</dbReference>
<accession>A0ACB8AV88</accession>